<keyword evidence="4 7" id="KW-1133">Transmembrane helix</keyword>
<feature type="transmembrane region" description="Helical" evidence="7">
    <location>
        <begin position="626"/>
        <end position="645"/>
    </location>
</feature>
<feature type="transmembrane region" description="Helical" evidence="7">
    <location>
        <begin position="561"/>
        <end position="585"/>
    </location>
</feature>
<dbReference type="EMBL" id="LSRC01000012">
    <property type="protein sequence ID" value="KXI18534.1"/>
    <property type="molecule type" value="Genomic_DNA"/>
</dbReference>
<keyword evidence="3 7" id="KW-0812">Transmembrane</keyword>
<evidence type="ECO:0000259" key="8">
    <source>
        <dbReference type="Pfam" id="PF03772"/>
    </source>
</evidence>
<evidence type="ECO:0000256" key="7">
    <source>
        <dbReference type="SAM" id="Phobius"/>
    </source>
</evidence>
<dbReference type="AlphaFoldDB" id="A0A135ZA72"/>
<gene>
    <name evidence="9" type="ORF">HMPREF3230_00305</name>
</gene>
<keyword evidence="2" id="KW-1003">Cell membrane</keyword>
<feature type="transmembrane region" description="Helical" evidence="7">
    <location>
        <begin position="528"/>
        <end position="549"/>
    </location>
</feature>
<feature type="transmembrane region" description="Helical" evidence="7">
    <location>
        <begin position="69"/>
        <end position="97"/>
    </location>
</feature>
<organism evidence="9 10">
    <name type="scientific">Gardnerella vaginalis</name>
    <dbReference type="NCBI Taxonomy" id="2702"/>
    <lineage>
        <taxon>Bacteria</taxon>
        <taxon>Bacillati</taxon>
        <taxon>Actinomycetota</taxon>
        <taxon>Actinomycetes</taxon>
        <taxon>Bifidobacteriales</taxon>
        <taxon>Bifidobacteriaceae</taxon>
        <taxon>Gardnerella</taxon>
    </lineage>
</organism>
<proteinExistence type="predicted"/>
<dbReference type="Pfam" id="PF03772">
    <property type="entry name" value="Competence"/>
    <property type="match status" value="1"/>
</dbReference>
<dbReference type="Proteomes" id="UP000070505">
    <property type="component" value="Unassembled WGS sequence"/>
</dbReference>
<comment type="caution">
    <text evidence="9">The sequence shown here is derived from an EMBL/GenBank/DDBJ whole genome shotgun (WGS) entry which is preliminary data.</text>
</comment>
<protein>
    <submittedName>
        <fullName evidence="9">ComEC/Rec2-like protein</fullName>
    </submittedName>
</protein>
<dbReference type="PANTHER" id="PTHR30619:SF7">
    <property type="entry name" value="BETA-LACTAMASE DOMAIN PROTEIN"/>
    <property type="match status" value="1"/>
</dbReference>
<sequence>MLNNEYFRGIIVKKDRLGILKRENGNKDWRMLPIAIGVWSGCFLGKWFSDFICCSSKISSKENFHKDSIQSINSTVITCVFAFFVLCICVILYVLVLKRNAKTRCDKRKYSFNRTCVIYFRLFWLRNCILVFLIIFAIMLAFIMSFISSSRQYSDILTQIASNNKVSKSFSANANHRSSRHIKGDFKNSNRSSNNNSKSNSNSMKSSIKNRYEDDIKNSSKNSIESENTHFLADLTVDTPLRVSNSFNGDCSANVSVSSLRFKTSDLKSVVYKSSSSAKLYAYKPICAFVVYGSSFRSDVTISISKFNSQIIEITIPKTASSVTLLKNPSVYHSMLNSLWKSFYKVTENLDDQGRILVPGLTVGLLGQEYFPSDSSNSEYENTIDSTYADCVKENFKHAGIMHLMAVSGGHFLLLSAFIRRLCSYFLIPKRFTAFLEVLSCVFLASIVYPSASVFRALSMCLISSIAFAIGRPYQSISALSWTVCLTLLVKPCFAWDYAFSLSCAATIGIIIMGVPFQKYLSMLLPKWLASALSITVCAWFFTMPIQILMQPEISFMSTFANLMVSPFVDWATICGLISLTFSIFNNSVGLLFARASSIGTGIMERCAYLCNEYALGVFPWMKGALGAWLILGVELVLFVSLIIISKLVRKLNIVSQSYIALQLTNNKAKRILDDSLKLFTS</sequence>
<evidence type="ECO:0000256" key="3">
    <source>
        <dbReference type="ARBA" id="ARBA00022692"/>
    </source>
</evidence>
<evidence type="ECO:0000313" key="10">
    <source>
        <dbReference type="Proteomes" id="UP000070505"/>
    </source>
</evidence>
<comment type="subcellular location">
    <subcellularLocation>
        <location evidence="1">Cell membrane</location>
        <topology evidence="1">Multi-pass membrane protein</topology>
    </subcellularLocation>
</comment>
<keyword evidence="5 7" id="KW-0472">Membrane</keyword>
<feature type="domain" description="ComEC/Rec2-related protein" evidence="8">
    <location>
        <begin position="391"/>
        <end position="639"/>
    </location>
</feature>
<evidence type="ECO:0000256" key="2">
    <source>
        <dbReference type="ARBA" id="ARBA00022475"/>
    </source>
</evidence>
<feature type="compositionally biased region" description="Low complexity" evidence="6">
    <location>
        <begin position="189"/>
        <end position="205"/>
    </location>
</feature>
<evidence type="ECO:0000256" key="5">
    <source>
        <dbReference type="ARBA" id="ARBA00023136"/>
    </source>
</evidence>
<evidence type="ECO:0000256" key="6">
    <source>
        <dbReference type="SAM" id="MobiDB-lite"/>
    </source>
</evidence>
<dbReference type="InterPro" id="IPR052159">
    <property type="entry name" value="Competence_DNA_uptake"/>
</dbReference>
<feature type="transmembrane region" description="Helical" evidence="7">
    <location>
        <begin position="118"/>
        <end position="147"/>
    </location>
</feature>
<dbReference type="NCBIfam" id="TIGR00360">
    <property type="entry name" value="ComEC_N-term"/>
    <property type="match status" value="1"/>
</dbReference>
<feature type="transmembrane region" description="Helical" evidence="7">
    <location>
        <begin position="431"/>
        <end position="449"/>
    </location>
</feature>
<reference evidence="10" key="1">
    <citation type="submission" date="2016-02" db="EMBL/GenBank/DDBJ databases">
        <authorList>
            <person name="Mitreva M."/>
            <person name="Pepin K.H."/>
            <person name="Mihindukulasuriya K.A."/>
            <person name="Fulton R."/>
            <person name="Fronick C."/>
            <person name="O'Laughlin M."/>
            <person name="Miner T."/>
            <person name="Herter B."/>
            <person name="Rosa B.A."/>
            <person name="Cordes M."/>
            <person name="Tomlinson C."/>
            <person name="Wollam A."/>
            <person name="Palsikar V.B."/>
            <person name="Mardis E.R."/>
            <person name="Wilson R.K."/>
        </authorList>
    </citation>
    <scope>NUCLEOTIDE SEQUENCE [LARGE SCALE GENOMIC DNA]</scope>
    <source>
        <strain evidence="10">CMW7778B</strain>
    </source>
</reference>
<evidence type="ECO:0000313" key="9">
    <source>
        <dbReference type="EMBL" id="KXI18534.1"/>
    </source>
</evidence>
<feature type="transmembrane region" description="Helical" evidence="7">
    <location>
        <begin position="400"/>
        <end position="419"/>
    </location>
</feature>
<accession>A0A135ZA72</accession>
<dbReference type="InterPro" id="IPR004477">
    <property type="entry name" value="ComEC_N"/>
</dbReference>
<evidence type="ECO:0000256" key="4">
    <source>
        <dbReference type="ARBA" id="ARBA00022989"/>
    </source>
</evidence>
<dbReference type="PATRIC" id="fig|2702.101.peg.298"/>
<dbReference type="PANTHER" id="PTHR30619">
    <property type="entry name" value="DNA INTERNALIZATION/COMPETENCE PROTEIN COMEC/REC2"/>
    <property type="match status" value="1"/>
</dbReference>
<feature type="region of interest" description="Disordered" evidence="6">
    <location>
        <begin position="172"/>
        <end position="205"/>
    </location>
</feature>
<name>A0A135ZA72_GARVA</name>
<feature type="transmembrane region" description="Helical" evidence="7">
    <location>
        <begin position="495"/>
        <end position="516"/>
    </location>
</feature>
<dbReference type="GO" id="GO:0005886">
    <property type="term" value="C:plasma membrane"/>
    <property type="evidence" value="ECO:0007669"/>
    <property type="project" value="UniProtKB-SubCell"/>
</dbReference>
<evidence type="ECO:0000256" key="1">
    <source>
        <dbReference type="ARBA" id="ARBA00004651"/>
    </source>
</evidence>